<evidence type="ECO:0000313" key="4">
    <source>
        <dbReference type="Proteomes" id="UP001464923"/>
    </source>
</evidence>
<feature type="transmembrane region" description="Helical" evidence="2">
    <location>
        <begin position="82"/>
        <end position="104"/>
    </location>
</feature>
<protein>
    <submittedName>
        <fullName evidence="3">DUF6153 family protein</fullName>
    </submittedName>
</protein>
<organism evidence="3 4">
    <name type="scientific">Pseudonocardia tropica</name>
    <dbReference type="NCBI Taxonomy" id="681289"/>
    <lineage>
        <taxon>Bacteria</taxon>
        <taxon>Bacillati</taxon>
        <taxon>Actinomycetota</taxon>
        <taxon>Actinomycetes</taxon>
        <taxon>Pseudonocardiales</taxon>
        <taxon>Pseudonocardiaceae</taxon>
        <taxon>Pseudonocardia</taxon>
    </lineage>
</organism>
<proteinExistence type="predicted"/>
<dbReference type="Pfam" id="PF19650">
    <property type="entry name" value="DUF6153"/>
    <property type="match status" value="1"/>
</dbReference>
<dbReference type="RefSeq" id="WP_224404080.1">
    <property type="nucleotide sequence ID" value="NZ_BAABLY010000022.1"/>
</dbReference>
<feature type="compositionally biased region" description="Low complexity" evidence="1">
    <location>
        <begin position="56"/>
        <end position="72"/>
    </location>
</feature>
<keyword evidence="2" id="KW-1133">Transmembrane helix</keyword>
<comment type="caution">
    <text evidence="3">The sequence shown here is derived from an EMBL/GenBank/DDBJ whole genome shotgun (WGS) entry which is preliminary data.</text>
</comment>
<accession>A0ABV1K3X2</accession>
<keyword evidence="2" id="KW-0472">Membrane</keyword>
<dbReference type="InterPro" id="IPR046151">
    <property type="entry name" value="DUF6153"/>
</dbReference>
<keyword evidence="2" id="KW-0812">Transmembrane</keyword>
<keyword evidence="4" id="KW-1185">Reference proteome</keyword>
<evidence type="ECO:0000313" key="3">
    <source>
        <dbReference type="EMBL" id="MEQ3542534.1"/>
    </source>
</evidence>
<gene>
    <name evidence="3" type="ORF">WHI96_27370</name>
</gene>
<evidence type="ECO:0000256" key="1">
    <source>
        <dbReference type="SAM" id="MobiDB-lite"/>
    </source>
</evidence>
<reference evidence="3 4" key="1">
    <citation type="submission" date="2024-03" db="EMBL/GenBank/DDBJ databases">
        <title>Draft genome sequence of Pseudonocardia tropica JCM 19149.</title>
        <authorList>
            <person name="Butdee W."/>
            <person name="Duangmal K."/>
        </authorList>
    </citation>
    <scope>NUCLEOTIDE SEQUENCE [LARGE SCALE GENOMIC DNA]</scope>
    <source>
        <strain evidence="3 4">JCM 19149</strain>
    </source>
</reference>
<name>A0ABV1K3X2_9PSEU</name>
<dbReference type="EMBL" id="JBEDNP010000059">
    <property type="protein sequence ID" value="MEQ3542534.1"/>
    <property type="molecule type" value="Genomic_DNA"/>
</dbReference>
<evidence type="ECO:0000256" key="2">
    <source>
        <dbReference type="SAM" id="Phobius"/>
    </source>
</evidence>
<sequence length="143" mass="14684">MGNRREGLQLVLLVLPVLLGLIGMHALVAPAPAADTGHGMAVAAAAAGHSDHRADAASAQQAPMASEQPMPAGHGEHDATHALHLCLAVLAAAGVALLSVWLFLGRLPLPTAVAAALQRPRGRPAQRPPPVSRRLAQLCVLRT</sequence>
<feature type="region of interest" description="Disordered" evidence="1">
    <location>
        <begin position="52"/>
        <end position="76"/>
    </location>
</feature>
<dbReference type="Proteomes" id="UP001464923">
    <property type="component" value="Unassembled WGS sequence"/>
</dbReference>